<evidence type="ECO:0000256" key="16">
    <source>
        <dbReference type="ARBA" id="ARBA00023150"/>
    </source>
</evidence>
<comment type="similarity">
    <text evidence="5">In the N-terminal section; belongs to the radical SAM superfamily. MoaA family.</text>
</comment>
<evidence type="ECO:0000256" key="3">
    <source>
        <dbReference type="ARBA" id="ARBA00005046"/>
    </source>
</evidence>
<evidence type="ECO:0000256" key="7">
    <source>
        <dbReference type="ARBA" id="ARBA00012575"/>
    </source>
</evidence>
<dbReference type="InterPro" id="IPR013483">
    <property type="entry name" value="MoaA"/>
</dbReference>
<dbReference type="InterPro" id="IPR023045">
    <property type="entry name" value="MoaC"/>
</dbReference>
<dbReference type="Gene3D" id="3.30.70.640">
    <property type="entry name" value="Molybdopterin cofactor biosynthesis C (MoaC) domain"/>
    <property type="match status" value="1"/>
</dbReference>
<name>A0A9R1TPI9_9HYME</name>
<evidence type="ECO:0000256" key="2">
    <source>
        <dbReference type="ARBA" id="ARBA00001966"/>
    </source>
</evidence>
<dbReference type="InterPro" id="IPR040064">
    <property type="entry name" value="MoaA-like"/>
</dbReference>
<feature type="domain" description="Radical SAM core" evidence="21">
    <location>
        <begin position="47"/>
        <end position="269"/>
    </location>
</feature>
<dbReference type="PANTHER" id="PTHR22960:SF0">
    <property type="entry name" value="MOLYBDENUM COFACTOR BIOSYNTHESIS PROTEIN 1"/>
    <property type="match status" value="1"/>
</dbReference>
<keyword evidence="16" id="KW-0501">Molybdenum cofactor biosynthesis</keyword>
<dbReference type="Pfam" id="PF04055">
    <property type="entry name" value="Radical_SAM"/>
    <property type="match status" value="1"/>
</dbReference>
<evidence type="ECO:0000256" key="8">
    <source>
        <dbReference type="ARBA" id="ARBA00015273"/>
    </source>
</evidence>
<dbReference type="Pfam" id="PF01967">
    <property type="entry name" value="MoaC"/>
    <property type="match status" value="1"/>
</dbReference>
<dbReference type="SFLD" id="SFLDS00029">
    <property type="entry name" value="Radical_SAM"/>
    <property type="match status" value="1"/>
</dbReference>
<comment type="cofactor">
    <cofactor evidence="2">
        <name>[4Fe-4S] cluster</name>
        <dbReference type="ChEBI" id="CHEBI:49883"/>
    </cofactor>
</comment>
<evidence type="ECO:0000259" key="21">
    <source>
        <dbReference type="PROSITE" id="PS51918"/>
    </source>
</evidence>
<evidence type="ECO:0000256" key="18">
    <source>
        <dbReference type="ARBA" id="ARBA00048697"/>
    </source>
</evidence>
<dbReference type="CTD" id="4337"/>
<dbReference type="InterPro" id="IPR058240">
    <property type="entry name" value="rSAM_sf"/>
</dbReference>
<dbReference type="PANTHER" id="PTHR22960">
    <property type="entry name" value="MOLYBDOPTERIN COFACTOR SYNTHESIS PROTEIN A"/>
    <property type="match status" value="1"/>
</dbReference>
<accession>A0A9R1TS54</accession>
<dbReference type="Gene3D" id="3.20.20.70">
    <property type="entry name" value="Aldolase class I"/>
    <property type="match status" value="1"/>
</dbReference>
<dbReference type="CDD" id="cd01420">
    <property type="entry name" value="MoaC_PE"/>
    <property type="match status" value="1"/>
</dbReference>
<dbReference type="SFLD" id="SFLDG01383">
    <property type="entry name" value="cyclic_pyranopterin_phosphate"/>
    <property type="match status" value="1"/>
</dbReference>
<evidence type="ECO:0000313" key="24">
    <source>
        <dbReference type="RefSeq" id="XP_011314615.1"/>
    </source>
</evidence>
<evidence type="ECO:0000256" key="13">
    <source>
        <dbReference type="ARBA" id="ARBA00023004"/>
    </source>
</evidence>
<comment type="catalytic activity">
    <reaction evidence="18">
        <text>GTP + AH2 + S-adenosyl-L-methionine = (8S)-3',8-cyclo-7,8-dihydroguanosine 5'-triphosphate + 5'-deoxyadenosine + L-methionine + A + H(+)</text>
        <dbReference type="Rhea" id="RHEA:49576"/>
        <dbReference type="ChEBI" id="CHEBI:13193"/>
        <dbReference type="ChEBI" id="CHEBI:15378"/>
        <dbReference type="ChEBI" id="CHEBI:17319"/>
        <dbReference type="ChEBI" id="CHEBI:17499"/>
        <dbReference type="ChEBI" id="CHEBI:37565"/>
        <dbReference type="ChEBI" id="CHEBI:57844"/>
        <dbReference type="ChEBI" id="CHEBI:59789"/>
        <dbReference type="ChEBI" id="CHEBI:131766"/>
        <dbReference type="EC" id="4.1.99.22"/>
    </reaction>
</comment>
<evidence type="ECO:0000256" key="4">
    <source>
        <dbReference type="ARBA" id="ARBA00008484"/>
    </source>
</evidence>
<dbReference type="NCBIfam" id="NF001199">
    <property type="entry name" value="PRK00164.2-1"/>
    <property type="match status" value="1"/>
</dbReference>
<evidence type="ECO:0000256" key="20">
    <source>
        <dbReference type="ARBA" id="ARBA00063038"/>
    </source>
</evidence>
<dbReference type="SUPFAM" id="SSF102114">
    <property type="entry name" value="Radical SAM enzymes"/>
    <property type="match status" value="1"/>
</dbReference>
<comment type="function">
    <text evidence="19">Isoform MOCS1A and isoform MOCS1B probably form a complex that catalyzes the conversion of 5'-GTP to cyclic pyranopterin monophosphate (cPMP). MOCS1A catalyzes the cyclization of GTP to (8S)-3',8-cyclo-7,8-dihydroguanosine 5'-triphosphate and MOCS1B catalyzes the subsequent conversion of (8S)-3',8-cyclo-7,8-dihydroguanosine 5'-triphosphate to cPMP.</text>
</comment>
<comment type="pathway">
    <text evidence="3">Cofactor biosynthesis; molybdopterin biosynthesis.</text>
</comment>
<comment type="catalytic activity">
    <reaction evidence="1">
        <text>(8S)-3',8-cyclo-7,8-dihydroguanosine 5'-triphosphate = cyclic pyranopterin phosphate + diphosphate</text>
        <dbReference type="Rhea" id="RHEA:49580"/>
        <dbReference type="ChEBI" id="CHEBI:33019"/>
        <dbReference type="ChEBI" id="CHEBI:59648"/>
        <dbReference type="ChEBI" id="CHEBI:131766"/>
        <dbReference type="EC" id="4.6.1.17"/>
    </reaction>
</comment>
<proteinExistence type="inferred from homology"/>
<sequence length="553" mass="62116">MFSRNNALLVVRRYYSIETTLQPKTSSRVEELRKRLKNHGNGILTDSFGRKHTYLRISVTERCNLRCLYCMPAEGVKLTKNENILKTDEILRLARLFVKRGVRKIRLTGGEPTVRKDIIDIIAQLRQIEEIESIGMTTNGLVLTRHLPALQRAGLDALNISLDSLKKERFEKFTRRQGWSRVMAAIDLAVQLQFNPVKVNCVIMRGFNDDELTDFVGLTRDKSIDVRFIEYMPFDGNKWDENKMVSFKEMKEKITLKFPEFQSLDNSPNSTSKAFHVPGFAGQIGFITSMSEHFCYSCNRLRITADGNLKVCLFEGKSEVSLRDAIRNGADDEEIEEIIGLAVSKKKKQHAGKPVSSSPSPSQMHNHLKKYMINGLQTSSYSIRKLIAQQYSSFSHVNAEGKANMVDVSKKIPTARCARARGIIRVGPLVSELINQNNMKKGDVLLVAKLAGIMAAKRTSDLIPLCHPLSLTHVEVNLTLKQINNEHAVEINSEVRCSGKTGVEMEALTAVSVAALTVYDMCKAAVSADEMMIQKIELVYKSGGKSGDYIKHN</sequence>
<dbReference type="InterPro" id="IPR050105">
    <property type="entry name" value="MoCo_biosynth_MoaA/MoaC"/>
</dbReference>
<dbReference type="InterPro" id="IPR007197">
    <property type="entry name" value="rSAM"/>
</dbReference>
<dbReference type="CDD" id="cd21117">
    <property type="entry name" value="Twitch_MoaA"/>
    <property type="match status" value="1"/>
</dbReference>
<dbReference type="NCBIfam" id="TIGR02666">
    <property type="entry name" value="moaA"/>
    <property type="match status" value="1"/>
</dbReference>
<dbReference type="SMART" id="SM00729">
    <property type="entry name" value="Elp3"/>
    <property type="match status" value="1"/>
</dbReference>
<evidence type="ECO:0000256" key="19">
    <source>
        <dbReference type="ARBA" id="ARBA00054222"/>
    </source>
</evidence>
<gene>
    <name evidence="23 24" type="primary">Mocs1</name>
</gene>
<dbReference type="InterPro" id="IPR010505">
    <property type="entry name" value="MoaA_twitch"/>
</dbReference>
<dbReference type="HAMAP" id="MF_01224_B">
    <property type="entry name" value="MoaC_B"/>
    <property type="match status" value="1"/>
</dbReference>
<dbReference type="EC" id="4.1.99.22" evidence="6"/>
<keyword evidence="14" id="KW-0411">Iron-sulfur</keyword>
<dbReference type="PROSITE" id="PS01305">
    <property type="entry name" value="MOAA_NIFB_PQQE"/>
    <property type="match status" value="1"/>
</dbReference>
<evidence type="ECO:0000256" key="6">
    <source>
        <dbReference type="ARBA" id="ARBA00012167"/>
    </source>
</evidence>
<dbReference type="GeneID" id="105273714"/>
<dbReference type="SUPFAM" id="SSF55040">
    <property type="entry name" value="Molybdenum cofactor biosynthesis protein C, MoaC"/>
    <property type="match status" value="1"/>
</dbReference>
<evidence type="ECO:0000313" key="22">
    <source>
        <dbReference type="Proteomes" id="UP000694866"/>
    </source>
</evidence>
<dbReference type="AlphaFoldDB" id="A0A9R1TPI9"/>
<dbReference type="GO" id="GO:0046872">
    <property type="term" value="F:metal ion binding"/>
    <property type="evidence" value="ECO:0007669"/>
    <property type="project" value="UniProtKB-KW"/>
</dbReference>
<dbReference type="EC" id="4.6.1.17" evidence="7"/>
<comment type="subunit">
    <text evidence="20">Isoform MOCS1A and isoform MOCS1B probably form a heterooligomer.</text>
</comment>
<evidence type="ECO:0000256" key="10">
    <source>
        <dbReference type="ARBA" id="ARBA00022691"/>
    </source>
</evidence>
<keyword evidence="22" id="KW-1185">Reference proteome</keyword>
<dbReference type="GO" id="GO:0005525">
    <property type="term" value="F:GTP binding"/>
    <property type="evidence" value="ECO:0007669"/>
    <property type="project" value="UniProtKB-KW"/>
</dbReference>
<keyword evidence="17" id="KW-0456">Lyase</keyword>
<dbReference type="InterPro" id="IPR002820">
    <property type="entry name" value="Mopterin_CF_biosynth-C_dom"/>
</dbReference>
<dbReference type="NCBIfam" id="TIGR00581">
    <property type="entry name" value="moaC"/>
    <property type="match status" value="1"/>
</dbReference>
<comment type="similarity">
    <text evidence="4">In the C-terminal section; belongs to the MoaC family.</text>
</comment>
<organism evidence="22 23">
    <name type="scientific">Fopius arisanus</name>
    <dbReference type="NCBI Taxonomy" id="64838"/>
    <lineage>
        <taxon>Eukaryota</taxon>
        <taxon>Metazoa</taxon>
        <taxon>Ecdysozoa</taxon>
        <taxon>Arthropoda</taxon>
        <taxon>Hexapoda</taxon>
        <taxon>Insecta</taxon>
        <taxon>Pterygota</taxon>
        <taxon>Neoptera</taxon>
        <taxon>Endopterygota</taxon>
        <taxon>Hymenoptera</taxon>
        <taxon>Apocrita</taxon>
        <taxon>Ichneumonoidea</taxon>
        <taxon>Braconidae</taxon>
        <taxon>Opiinae</taxon>
        <taxon>Fopius</taxon>
    </lineage>
</organism>
<dbReference type="GO" id="GO:0061799">
    <property type="term" value="F:cyclic pyranopterin monophosphate synthase activity"/>
    <property type="evidence" value="ECO:0007669"/>
    <property type="project" value="UniProtKB-EC"/>
</dbReference>
<dbReference type="SFLD" id="SFLDG01067">
    <property type="entry name" value="SPASM/twitch_domain_containing"/>
    <property type="match status" value="1"/>
</dbReference>
<dbReference type="HAMAP" id="MF_01225_B">
    <property type="entry name" value="MoaA_B"/>
    <property type="match status" value="1"/>
</dbReference>
<dbReference type="InterPro" id="IPR013785">
    <property type="entry name" value="Aldolase_TIM"/>
</dbReference>
<keyword evidence="10" id="KW-0949">S-adenosyl-L-methionine</keyword>
<evidence type="ECO:0000256" key="15">
    <source>
        <dbReference type="ARBA" id="ARBA00023134"/>
    </source>
</evidence>
<evidence type="ECO:0000256" key="1">
    <source>
        <dbReference type="ARBA" id="ARBA00001637"/>
    </source>
</evidence>
<dbReference type="SFLD" id="SFLDG01386">
    <property type="entry name" value="main_SPASM_domain-containing"/>
    <property type="match status" value="1"/>
</dbReference>
<dbReference type="InterPro" id="IPR036522">
    <property type="entry name" value="MoaC_sf"/>
</dbReference>
<dbReference type="RefSeq" id="XP_011314614.1">
    <property type="nucleotide sequence ID" value="XM_011316312.1"/>
</dbReference>
<evidence type="ECO:0000256" key="17">
    <source>
        <dbReference type="ARBA" id="ARBA00023239"/>
    </source>
</evidence>
<keyword evidence="15" id="KW-0342">GTP-binding</keyword>
<reference evidence="23 24" key="1">
    <citation type="submission" date="2025-04" db="UniProtKB">
        <authorList>
            <consortium name="RefSeq"/>
        </authorList>
    </citation>
    <scope>IDENTIFICATION</scope>
    <source>
        <strain evidence="23 24">USDA-PBARC FA_bdor</strain>
        <tissue evidence="23 24">Whole organism</tissue>
    </source>
</reference>
<dbReference type="GO" id="GO:0051539">
    <property type="term" value="F:4 iron, 4 sulfur cluster binding"/>
    <property type="evidence" value="ECO:0007669"/>
    <property type="project" value="UniProtKB-KW"/>
</dbReference>
<dbReference type="PROSITE" id="PS51918">
    <property type="entry name" value="RADICAL_SAM"/>
    <property type="match status" value="1"/>
</dbReference>
<accession>A0A9R1TPI9</accession>
<dbReference type="KEGG" id="fas:105273714"/>
<dbReference type="NCBIfam" id="NF006870">
    <property type="entry name" value="PRK09364.1"/>
    <property type="match status" value="1"/>
</dbReference>
<dbReference type="InterPro" id="IPR000385">
    <property type="entry name" value="MoaA_NifB_PqqE_Fe-S-bd_CS"/>
</dbReference>
<evidence type="ECO:0000256" key="5">
    <source>
        <dbReference type="ARBA" id="ARBA00009862"/>
    </source>
</evidence>
<evidence type="ECO:0000256" key="14">
    <source>
        <dbReference type="ARBA" id="ARBA00023014"/>
    </source>
</evidence>
<keyword evidence="13" id="KW-0408">Iron</keyword>
<dbReference type="FunFam" id="3.20.20.70:FF:000117">
    <property type="entry name" value="molybdenum cofactor biosynthesis protein 1"/>
    <property type="match status" value="1"/>
</dbReference>
<dbReference type="InterPro" id="IPR006638">
    <property type="entry name" value="Elp3/MiaA/NifB-like_rSAM"/>
</dbReference>
<keyword evidence="11" id="KW-0479">Metal-binding</keyword>
<dbReference type="RefSeq" id="XP_011314615.1">
    <property type="nucleotide sequence ID" value="XM_011316313.1"/>
</dbReference>
<keyword evidence="9" id="KW-0004">4Fe-4S</keyword>
<evidence type="ECO:0000256" key="9">
    <source>
        <dbReference type="ARBA" id="ARBA00022485"/>
    </source>
</evidence>
<dbReference type="Pfam" id="PF06463">
    <property type="entry name" value="Mob_synth_C"/>
    <property type="match status" value="1"/>
</dbReference>
<dbReference type="OrthoDB" id="429626at2759"/>
<dbReference type="GO" id="GO:0061798">
    <property type="term" value="F:GTP 3',8'-cyclase activity"/>
    <property type="evidence" value="ECO:0007669"/>
    <property type="project" value="UniProtKB-EC"/>
</dbReference>
<dbReference type="InterPro" id="IPR047594">
    <property type="entry name" value="MoaC_bact/euk"/>
</dbReference>
<evidence type="ECO:0000313" key="23">
    <source>
        <dbReference type="RefSeq" id="XP_011314614.1"/>
    </source>
</evidence>
<dbReference type="Proteomes" id="UP000694866">
    <property type="component" value="Unplaced"/>
</dbReference>
<protein>
    <recommendedName>
        <fullName evidence="8">Molybdenum cofactor biosynthesis protein 1</fullName>
        <ecNumber evidence="6">4.1.99.22</ecNumber>
        <ecNumber evidence="7">4.6.1.17</ecNumber>
    </recommendedName>
</protein>
<keyword evidence="12" id="KW-0547">Nucleotide-binding</keyword>
<evidence type="ECO:0000256" key="12">
    <source>
        <dbReference type="ARBA" id="ARBA00022741"/>
    </source>
</evidence>
<evidence type="ECO:0000256" key="11">
    <source>
        <dbReference type="ARBA" id="ARBA00022723"/>
    </source>
</evidence>
<dbReference type="CDD" id="cd01335">
    <property type="entry name" value="Radical_SAM"/>
    <property type="match status" value="1"/>
</dbReference>
<dbReference type="GO" id="GO:0006777">
    <property type="term" value="P:Mo-molybdopterin cofactor biosynthetic process"/>
    <property type="evidence" value="ECO:0007669"/>
    <property type="project" value="UniProtKB-KW"/>
</dbReference>